<comment type="caution">
    <text evidence="2">The sequence shown here is derived from an EMBL/GenBank/DDBJ whole genome shotgun (WGS) entry which is preliminary data.</text>
</comment>
<sequence length="118" mass="13275">MSKRGVLSLTRVRRRHSLERRNTSSSVGRLEVGVEGQLRVVVVQGVTLEGGRLETDPPRVFGRGRRQALVDDDERPNVTTDGSCATEEGTNHGPGDQAETIREFYEFIRPKVYHRGSW</sequence>
<organism evidence="2 3">
    <name type="scientific">Thalassiosira oceanica</name>
    <name type="common">Marine diatom</name>
    <dbReference type="NCBI Taxonomy" id="159749"/>
    <lineage>
        <taxon>Eukaryota</taxon>
        <taxon>Sar</taxon>
        <taxon>Stramenopiles</taxon>
        <taxon>Ochrophyta</taxon>
        <taxon>Bacillariophyta</taxon>
        <taxon>Coscinodiscophyceae</taxon>
        <taxon>Thalassiosirophycidae</taxon>
        <taxon>Thalassiosirales</taxon>
        <taxon>Thalassiosiraceae</taxon>
        <taxon>Thalassiosira</taxon>
    </lineage>
</organism>
<protein>
    <submittedName>
        <fullName evidence="2">Uncharacterized protein</fullName>
    </submittedName>
</protein>
<evidence type="ECO:0000313" key="2">
    <source>
        <dbReference type="EMBL" id="EJK71011.1"/>
    </source>
</evidence>
<dbReference type="AlphaFoldDB" id="K0TC16"/>
<proteinExistence type="predicted"/>
<accession>K0TC16</accession>
<dbReference type="Proteomes" id="UP000266841">
    <property type="component" value="Unassembled WGS sequence"/>
</dbReference>
<feature type="region of interest" description="Disordered" evidence="1">
    <location>
        <begin position="72"/>
        <end position="98"/>
    </location>
</feature>
<gene>
    <name evidence="2" type="ORF">THAOC_07588</name>
</gene>
<keyword evidence="3" id="KW-1185">Reference proteome</keyword>
<reference evidence="2 3" key="1">
    <citation type="journal article" date="2012" name="Genome Biol.">
        <title>Genome and low-iron response of an oceanic diatom adapted to chronic iron limitation.</title>
        <authorList>
            <person name="Lommer M."/>
            <person name="Specht M."/>
            <person name="Roy A.S."/>
            <person name="Kraemer L."/>
            <person name="Andreson R."/>
            <person name="Gutowska M.A."/>
            <person name="Wolf J."/>
            <person name="Bergner S.V."/>
            <person name="Schilhabel M.B."/>
            <person name="Klostermeier U.C."/>
            <person name="Beiko R.G."/>
            <person name="Rosenstiel P."/>
            <person name="Hippler M."/>
            <person name="Laroche J."/>
        </authorList>
    </citation>
    <scope>NUCLEOTIDE SEQUENCE [LARGE SCALE GENOMIC DNA]</scope>
    <source>
        <strain evidence="2 3">CCMP1005</strain>
    </source>
</reference>
<evidence type="ECO:0000313" key="3">
    <source>
        <dbReference type="Proteomes" id="UP000266841"/>
    </source>
</evidence>
<evidence type="ECO:0000256" key="1">
    <source>
        <dbReference type="SAM" id="MobiDB-lite"/>
    </source>
</evidence>
<name>K0TC16_THAOC</name>
<dbReference type="EMBL" id="AGNL01007761">
    <property type="protein sequence ID" value="EJK71011.1"/>
    <property type="molecule type" value="Genomic_DNA"/>
</dbReference>